<evidence type="ECO:0000313" key="8">
    <source>
        <dbReference type="Proteomes" id="UP000034805"/>
    </source>
</evidence>
<dbReference type="InterPro" id="IPR007593">
    <property type="entry name" value="CD225/Dispanin_fam"/>
</dbReference>
<dbReference type="InterPro" id="IPR051423">
    <property type="entry name" value="CD225/Dispanin"/>
</dbReference>
<comment type="caution">
    <text evidence="7">The sequence shown here is derived from an EMBL/GenBank/DDBJ whole genome shotgun (WGS) entry which is preliminary data.</text>
</comment>
<keyword evidence="4 6" id="KW-1133">Transmembrane helix</keyword>
<evidence type="ECO:0000256" key="5">
    <source>
        <dbReference type="ARBA" id="ARBA00023136"/>
    </source>
</evidence>
<evidence type="ECO:0000256" key="4">
    <source>
        <dbReference type="ARBA" id="ARBA00022989"/>
    </source>
</evidence>
<comment type="subcellular location">
    <subcellularLocation>
        <location evidence="1">Membrane</location>
    </subcellularLocation>
</comment>
<proteinExistence type="inferred from homology"/>
<evidence type="ECO:0000313" key="7">
    <source>
        <dbReference type="EMBL" id="KPP72181.1"/>
    </source>
</evidence>
<reference evidence="7 8" key="1">
    <citation type="submission" date="2015-08" db="EMBL/GenBank/DDBJ databases">
        <title>The genome of the Asian arowana (Scleropages formosus).</title>
        <authorList>
            <person name="Tan M.H."/>
            <person name="Gan H.M."/>
            <person name="Croft L.J."/>
            <person name="Austin C.M."/>
        </authorList>
    </citation>
    <scope>NUCLEOTIDE SEQUENCE [LARGE SCALE GENOMIC DNA]</scope>
    <source>
        <strain evidence="7">Aro1</strain>
    </source>
</reference>
<evidence type="ECO:0000256" key="3">
    <source>
        <dbReference type="ARBA" id="ARBA00022692"/>
    </source>
</evidence>
<accession>A0A0P7X5P6</accession>
<dbReference type="Proteomes" id="UP000034805">
    <property type="component" value="Unassembled WGS sequence"/>
</dbReference>
<protein>
    <submittedName>
        <fullName evidence="7">Transmembrane protein 233-like</fullName>
    </submittedName>
</protein>
<feature type="transmembrane region" description="Helical" evidence="6">
    <location>
        <begin position="86"/>
        <end position="111"/>
    </location>
</feature>
<name>A0A0P7X5P6_SCLFO</name>
<dbReference type="AlphaFoldDB" id="A0A0P7X5P6"/>
<evidence type="ECO:0000256" key="6">
    <source>
        <dbReference type="SAM" id="Phobius"/>
    </source>
</evidence>
<keyword evidence="5 6" id="KW-0472">Membrane</keyword>
<dbReference type="EMBL" id="JARO02002659">
    <property type="protein sequence ID" value="KPP72181.1"/>
    <property type="molecule type" value="Genomic_DNA"/>
</dbReference>
<organism evidence="7 8">
    <name type="scientific">Scleropages formosus</name>
    <name type="common">Asian bonytongue</name>
    <name type="synonym">Osteoglossum formosum</name>
    <dbReference type="NCBI Taxonomy" id="113540"/>
    <lineage>
        <taxon>Eukaryota</taxon>
        <taxon>Metazoa</taxon>
        <taxon>Chordata</taxon>
        <taxon>Craniata</taxon>
        <taxon>Vertebrata</taxon>
        <taxon>Euteleostomi</taxon>
        <taxon>Actinopterygii</taxon>
        <taxon>Neopterygii</taxon>
        <taxon>Teleostei</taxon>
        <taxon>Osteoglossocephala</taxon>
        <taxon>Osteoglossomorpha</taxon>
        <taxon>Osteoglossiformes</taxon>
        <taxon>Osteoglossidae</taxon>
        <taxon>Scleropages</taxon>
    </lineage>
</organism>
<feature type="non-terminal residue" evidence="7">
    <location>
        <position position="1"/>
    </location>
</feature>
<dbReference type="PANTHER" id="PTHR14948">
    <property type="entry name" value="NG5"/>
    <property type="match status" value="1"/>
</dbReference>
<gene>
    <name evidence="7" type="ORF">Z043_108840</name>
</gene>
<dbReference type="GO" id="GO:0016020">
    <property type="term" value="C:membrane"/>
    <property type="evidence" value="ECO:0007669"/>
    <property type="project" value="UniProtKB-SubCell"/>
</dbReference>
<keyword evidence="3 6" id="KW-0812">Transmembrane</keyword>
<sequence length="212" mass="23548">CSRRLLLLPKRSREPPLILAVPVDLSPAPRLSLSLSLSLSLHLSSLFLRALGPMSLGVVDSDVKRPLDGEHQVRGEAQRAPPLRNYLALTIFTCFCPAYPINIVALVFSVLSQSSYDEGDYEGSRRLGRKALHLALASVVIGILVIAIYCIVHFTTYQSKVWVHLLETFFEITKILVDKFDQEASCHVLPALPRDRNGGGLTRFPLYEIAQL</sequence>
<evidence type="ECO:0000256" key="2">
    <source>
        <dbReference type="ARBA" id="ARBA00006843"/>
    </source>
</evidence>
<dbReference type="PANTHER" id="PTHR14948:SF19">
    <property type="entry name" value="TRANSMEMBRANE PROTEIN 233"/>
    <property type="match status" value="1"/>
</dbReference>
<dbReference type="Pfam" id="PF04505">
    <property type="entry name" value="CD225"/>
    <property type="match status" value="1"/>
</dbReference>
<feature type="transmembrane region" description="Helical" evidence="6">
    <location>
        <begin position="131"/>
        <end position="152"/>
    </location>
</feature>
<comment type="similarity">
    <text evidence="2">Belongs to the CD225/Dispanin family.</text>
</comment>
<evidence type="ECO:0000256" key="1">
    <source>
        <dbReference type="ARBA" id="ARBA00004370"/>
    </source>
</evidence>